<feature type="transmembrane region" description="Helical" evidence="1">
    <location>
        <begin position="228"/>
        <end position="251"/>
    </location>
</feature>
<keyword evidence="3" id="KW-1185">Reference proteome</keyword>
<dbReference type="RefSeq" id="WP_378997845.1">
    <property type="nucleotide sequence ID" value="NZ_JBHSMT010000023.1"/>
</dbReference>
<feature type="transmembrane region" description="Helical" evidence="1">
    <location>
        <begin position="420"/>
        <end position="450"/>
    </location>
</feature>
<keyword evidence="1" id="KW-0812">Transmembrane</keyword>
<feature type="transmembrane region" description="Helical" evidence="1">
    <location>
        <begin position="26"/>
        <end position="50"/>
    </location>
</feature>
<comment type="caution">
    <text evidence="2">The sequence shown here is derived from an EMBL/GenBank/DDBJ whole genome shotgun (WGS) entry which is preliminary data.</text>
</comment>
<dbReference type="PANTHER" id="PTHR34219">
    <property type="entry name" value="IRON-REGULATED INNER MEMBRANE PROTEIN-RELATED"/>
    <property type="match status" value="1"/>
</dbReference>
<organism evidence="2 3">
    <name type="scientific">Paraherbaspirillum soli</name>
    <dbReference type="NCBI Taxonomy" id="631222"/>
    <lineage>
        <taxon>Bacteria</taxon>
        <taxon>Pseudomonadati</taxon>
        <taxon>Pseudomonadota</taxon>
        <taxon>Betaproteobacteria</taxon>
        <taxon>Burkholderiales</taxon>
        <taxon>Oxalobacteraceae</taxon>
        <taxon>Paraherbaspirillum</taxon>
    </lineage>
</organism>
<dbReference type="PANTHER" id="PTHR34219:SF1">
    <property type="entry name" value="PEPSY DOMAIN-CONTAINING PROTEIN"/>
    <property type="match status" value="1"/>
</dbReference>
<evidence type="ECO:0000256" key="1">
    <source>
        <dbReference type="SAM" id="Phobius"/>
    </source>
</evidence>
<feature type="transmembrane region" description="Helical" evidence="1">
    <location>
        <begin position="376"/>
        <end position="396"/>
    </location>
</feature>
<sequence length="460" mass="49112">MNQSHHDAAAAKQALLARRKSLFWRIHFWAALIASPFTLAAALTGILYIFTPQIEAQLYGALEHVAPSGVMRPLDDSVAAARAAAPAGWALHSVVPAYAAGDTVKATFSPPAKAAEPAAEHAGHNHGMAAPVPAPKRAFGAPSQAITVYVNPYTAEAVGSLVNQERFGSWAKKLHSSLLQGDGWRWMIELAASWLMVMLITGIALWWPRGTQKALPQAGAKGRIAWKQWHAFIGVVLSVMSAIILSTGLTWSKYAGGQIRMATDSLGQAAPKVPRDVQSIAADGAAPLSWQAVWDATRRQAPDGKLQLVAPGGPQGVWSASSADRSQPEKRFDLLLDAYSGQALYYSGWDKQTAFGKATAIGIPFHRGEFGWWNQALLLVFGVGVLFSLVSGWVMFFKRRQPGSLGLPRLLPGAWKSGSLTAWATAAVLLGAMPLLALSALAVVAVEIVLHRRSMAVGSQ</sequence>
<keyword evidence="1" id="KW-1133">Transmembrane helix</keyword>
<accession>A0ABW0M939</accession>
<dbReference type="Proteomes" id="UP001596045">
    <property type="component" value="Unassembled WGS sequence"/>
</dbReference>
<dbReference type="EMBL" id="JBHSMT010000023">
    <property type="protein sequence ID" value="MFC5474735.1"/>
    <property type="molecule type" value="Genomic_DNA"/>
</dbReference>
<dbReference type="Pfam" id="PF03929">
    <property type="entry name" value="PepSY_TM"/>
    <property type="match status" value="1"/>
</dbReference>
<dbReference type="InterPro" id="IPR005625">
    <property type="entry name" value="PepSY-ass_TM"/>
</dbReference>
<gene>
    <name evidence="2" type="ORF">ACFPM8_12295</name>
</gene>
<evidence type="ECO:0000313" key="2">
    <source>
        <dbReference type="EMBL" id="MFC5474735.1"/>
    </source>
</evidence>
<evidence type="ECO:0000313" key="3">
    <source>
        <dbReference type="Proteomes" id="UP001596045"/>
    </source>
</evidence>
<reference evidence="3" key="1">
    <citation type="journal article" date="2019" name="Int. J. Syst. Evol. Microbiol.">
        <title>The Global Catalogue of Microorganisms (GCM) 10K type strain sequencing project: providing services to taxonomists for standard genome sequencing and annotation.</title>
        <authorList>
            <consortium name="The Broad Institute Genomics Platform"/>
            <consortium name="The Broad Institute Genome Sequencing Center for Infectious Disease"/>
            <person name="Wu L."/>
            <person name="Ma J."/>
        </authorList>
    </citation>
    <scope>NUCLEOTIDE SEQUENCE [LARGE SCALE GENOMIC DNA]</scope>
    <source>
        <strain evidence="3">JCM 17066</strain>
    </source>
</reference>
<name>A0ABW0M939_9BURK</name>
<proteinExistence type="predicted"/>
<protein>
    <submittedName>
        <fullName evidence="2">PepSY-associated TM helix domain-containing protein</fullName>
    </submittedName>
</protein>
<feature type="transmembrane region" description="Helical" evidence="1">
    <location>
        <begin position="186"/>
        <end position="208"/>
    </location>
</feature>
<keyword evidence="1" id="KW-0472">Membrane</keyword>